<keyword evidence="2" id="KW-0436">Ligase</keyword>
<sequence length="602" mass="66936">MLTYYRFLGNLKPRMLSALSSSARGVMTRDGSIERNFPTSSLLYAGNLADVCNNNVVFSPFPPIASSDIASVPQFVSSRWRDPCLSDKVAIRDGSTGEMRTFSDYLNRMSRISSALTNEYHLKPDDTVALFSPNNVDYLPICLAVGLCGAKITPVNPLSTASELSKILVLSNSKILFTHSRLLPIALDAASAAPCVEDIVVIPDVQSDSYIPSGSEHLERLTTYETLNELLFHANDLQCHPWLLPYSSGTTGLPKGVMLSHANIIANLLQVDEVEKRVFPQEHKLISPLPFFHIYGMLVSLLYCAWRGQEVITMSDRFDLERFCQLVQEHRPHRAHLVPPIILGLAKHPSVDDYDMTSLNMIVSAAAPLGKDTTEGLRSRLNLDVKQAWGMSELSPLGTMNSDLSHRVGSIGPLLSSTEGKIIDPETGKSLGPSETGELCVKGPQVMMGYLNDNEKTKDCVSDEGWLRTGDQAYYDEDGYFYITDRIKELIKVRGFQVAPAELEELFLTNEYVQDVAVVQVPDSASGELPRAYVVLKPSATTHPNEVTEKYLKEWVKERVSPYKRVDGGVIFVEQIPKSASGKILRRLLRDQVKKEFDNYEK</sequence>
<dbReference type="PANTHER" id="PTHR24096">
    <property type="entry name" value="LONG-CHAIN-FATTY-ACID--COA LIGASE"/>
    <property type="match status" value="1"/>
</dbReference>
<evidence type="ECO:0000313" key="5">
    <source>
        <dbReference type="EMBL" id="KAL3826992.1"/>
    </source>
</evidence>
<dbReference type="InterPro" id="IPR045851">
    <property type="entry name" value="AMP-bd_C_sf"/>
</dbReference>
<dbReference type="SUPFAM" id="SSF56801">
    <property type="entry name" value="Acetyl-CoA synthetase-like"/>
    <property type="match status" value="1"/>
</dbReference>
<keyword evidence="6" id="KW-1185">Reference proteome</keyword>
<evidence type="ECO:0000256" key="2">
    <source>
        <dbReference type="ARBA" id="ARBA00022598"/>
    </source>
</evidence>
<dbReference type="GO" id="GO:0016874">
    <property type="term" value="F:ligase activity"/>
    <property type="evidence" value="ECO:0007669"/>
    <property type="project" value="UniProtKB-KW"/>
</dbReference>
<organism evidence="5 6">
    <name type="scientific">Cyclostephanos tholiformis</name>
    <dbReference type="NCBI Taxonomy" id="382380"/>
    <lineage>
        <taxon>Eukaryota</taxon>
        <taxon>Sar</taxon>
        <taxon>Stramenopiles</taxon>
        <taxon>Ochrophyta</taxon>
        <taxon>Bacillariophyta</taxon>
        <taxon>Coscinodiscophyceae</taxon>
        <taxon>Thalassiosirophycidae</taxon>
        <taxon>Stephanodiscales</taxon>
        <taxon>Stephanodiscaceae</taxon>
        <taxon>Cyclostephanos</taxon>
    </lineage>
</organism>
<feature type="domain" description="AMP-dependent synthetase/ligase" evidence="3">
    <location>
        <begin position="87"/>
        <end position="451"/>
    </location>
</feature>
<protein>
    <recommendedName>
        <fullName evidence="7">4-coumarate--CoA ligase</fullName>
    </recommendedName>
</protein>
<comment type="similarity">
    <text evidence="1">Belongs to the ATP-dependent AMP-binding enzyme family.</text>
</comment>
<dbReference type="EMBL" id="JALLPB020000010">
    <property type="protein sequence ID" value="KAL3826992.1"/>
    <property type="molecule type" value="Genomic_DNA"/>
</dbReference>
<accession>A0ABD3SR16</accession>
<dbReference type="AlphaFoldDB" id="A0ABD3SR16"/>
<dbReference type="Gene3D" id="3.30.300.30">
    <property type="match status" value="1"/>
</dbReference>
<evidence type="ECO:0000259" key="4">
    <source>
        <dbReference type="Pfam" id="PF13193"/>
    </source>
</evidence>
<dbReference type="Pfam" id="PF13193">
    <property type="entry name" value="AMP-binding_C"/>
    <property type="match status" value="1"/>
</dbReference>
<dbReference type="InterPro" id="IPR000873">
    <property type="entry name" value="AMP-dep_synth/lig_dom"/>
</dbReference>
<name>A0ABD3SR16_9STRA</name>
<dbReference type="FunFam" id="3.30.300.30:FF:000007">
    <property type="entry name" value="4-coumarate--CoA ligase 2"/>
    <property type="match status" value="1"/>
</dbReference>
<dbReference type="PROSITE" id="PS00455">
    <property type="entry name" value="AMP_BINDING"/>
    <property type="match status" value="1"/>
</dbReference>
<dbReference type="InterPro" id="IPR025110">
    <property type="entry name" value="AMP-bd_C"/>
</dbReference>
<dbReference type="CDD" id="cd05911">
    <property type="entry name" value="Firefly_Luc_like"/>
    <property type="match status" value="1"/>
</dbReference>
<gene>
    <name evidence="5" type="ORF">ACHAXA_000056</name>
</gene>
<dbReference type="Gene3D" id="2.30.38.10">
    <property type="entry name" value="Luciferase, Domain 3"/>
    <property type="match status" value="1"/>
</dbReference>
<dbReference type="Gene3D" id="3.40.50.980">
    <property type="match status" value="2"/>
</dbReference>
<dbReference type="Proteomes" id="UP001530377">
    <property type="component" value="Unassembled WGS sequence"/>
</dbReference>
<dbReference type="Pfam" id="PF00501">
    <property type="entry name" value="AMP-binding"/>
    <property type="match status" value="1"/>
</dbReference>
<dbReference type="InterPro" id="IPR020845">
    <property type="entry name" value="AMP-binding_CS"/>
</dbReference>
<dbReference type="PANTHER" id="PTHR24096:SF149">
    <property type="entry name" value="AMP-BINDING DOMAIN-CONTAINING PROTEIN-RELATED"/>
    <property type="match status" value="1"/>
</dbReference>
<reference evidence="5 6" key="1">
    <citation type="submission" date="2024-10" db="EMBL/GenBank/DDBJ databases">
        <title>Updated reference genomes for cyclostephanoid diatoms.</title>
        <authorList>
            <person name="Roberts W.R."/>
            <person name="Alverson A.J."/>
        </authorList>
    </citation>
    <scope>NUCLEOTIDE SEQUENCE [LARGE SCALE GENOMIC DNA]</scope>
    <source>
        <strain evidence="5 6">AJA228-03</strain>
    </source>
</reference>
<feature type="domain" description="AMP-binding enzyme C-terminal" evidence="4">
    <location>
        <begin position="502"/>
        <end position="583"/>
    </location>
</feature>
<evidence type="ECO:0000313" key="6">
    <source>
        <dbReference type="Proteomes" id="UP001530377"/>
    </source>
</evidence>
<evidence type="ECO:0008006" key="7">
    <source>
        <dbReference type="Google" id="ProtNLM"/>
    </source>
</evidence>
<evidence type="ECO:0000256" key="1">
    <source>
        <dbReference type="ARBA" id="ARBA00006432"/>
    </source>
</evidence>
<proteinExistence type="inferred from homology"/>
<evidence type="ECO:0000259" key="3">
    <source>
        <dbReference type="Pfam" id="PF00501"/>
    </source>
</evidence>
<comment type="caution">
    <text evidence="5">The sequence shown here is derived from an EMBL/GenBank/DDBJ whole genome shotgun (WGS) entry which is preliminary data.</text>
</comment>